<evidence type="ECO:0000256" key="1">
    <source>
        <dbReference type="SAM" id="MobiDB-lite"/>
    </source>
</evidence>
<dbReference type="EMBL" id="CATQJL010000112">
    <property type="protein sequence ID" value="CAJ0596121.1"/>
    <property type="molecule type" value="Genomic_DNA"/>
</dbReference>
<evidence type="ECO:0000256" key="2">
    <source>
        <dbReference type="SAM" id="Phobius"/>
    </source>
</evidence>
<dbReference type="Proteomes" id="UP001176961">
    <property type="component" value="Unassembled WGS sequence"/>
</dbReference>
<feature type="region of interest" description="Disordered" evidence="1">
    <location>
        <begin position="69"/>
        <end position="88"/>
    </location>
</feature>
<protein>
    <recommendedName>
        <fullName evidence="5">Integral membrane protein 2</fullName>
    </recommendedName>
</protein>
<evidence type="ECO:0008006" key="5">
    <source>
        <dbReference type="Google" id="ProtNLM"/>
    </source>
</evidence>
<evidence type="ECO:0000313" key="3">
    <source>
        <dbReference type="EMBL" id="CAJ0596121.1"/>
    </source>
</evidence>
<gene>
    <name evidence="3" type="ORF">CYNAS_LOCUS8104</name>
</gene>
<keyword evidence="4" id="KW-1185">Reference proteome</keyword>
<proteinExistence type="predicted"/>
<feature type="compositionally biased region" description="Low complexity" evidence="1">
    <location>
        <begin position="16"/>
        <end position="26"/>
    </location>
</feature>
<keyword evidence="2" id="KW-0812">Transmembrane</keyword>
<feature type="region of interest" description="Disordered" evidence="1">
    <location>
        <begin position="1"/>
        <end position="42"/>
    </location>
</feature>
<feature type="transmembrane region" description="Helical" evidence="2">
    <location>
        <begin position="95"/>
        <end position="116"/>
    </location>
</feature>
<keyword evidence="2" id="KW-1133">Transmembrane helix</keyword>
<accession>A0AA36M3B8</accession>
<keyword evidence="2" id="KW-0472">Membrane</keyword>
<reference evidence="3" key="1">
    <citation type="submission" date="2023-07" db="EMBL/GenBank/DDBJ databases">
        <authorList>
            <consortium name="CYATHOMIX"/>
        </authorList>
    </citation>
    <scope>NUCLEOTIDE SEQUENCE</scope>
    <source>
        <strain evidence="3">N/A</strain>
    </source>
</reference>
<name>A0AA36M3B8_CYLNA</name>
<sequence>MTIFTKTNEDTKEVPKVVVSSPDSTPTAPPAKERDISNSGWIPMEGGNFDRPVKERSSSFGPLSIIRLSPSPLARTPSPTLPENDNSGRKTRRRLCTLLLILLALGMGLYLGAMFFRYHARLVRFAYHEGVDHGRMAATYQNLALQSPPFIREPKTTQNITAMIDTICKRCFSKPLNNTISTQLSLMHILTGSPPPMLKERKMRGRVRVCGPLKREEIEALGSLVITESTCSNRN</sequence>
<comment type="caution">
    <text evidence="3">The sequence shown here is derived from an EMBL/GenBank/DDBJ whole genome shotgun (WGS) entry which is preliminary data.</text>
</comment>
<organism evidence="3 4">
    <name type="scientific">Cylicocyclus nassatus</name>
    <name type="common">Nematode worm</name>
    <dbReference type="NCBI Taxonomy" id="53992"/>
    <lineage>
        <taxon>Eukaryota</taxon>
        <taxon>Metazoa</taxon>
        <taxon>Ecdysozoa</taxon>
        <taxon>Nematoda</taxon>
        <taxon>Chromadorea</taxon>
        <taxon>Rhabditida</taxon>
        <taxon>Rhabditina</taxon>
        <taxon>Rhabditomorpha</taxon>
        <taxon>Strongyloidea</taxon>
        <taxon>Strongylidae</taxon>
        <taxon>Cylicocyclus</taxon>
    </lineage>
</organism>
<evidence type="ECO:0000313" key="4">
    <source>
        <dbReference type="Proteomes" id="UP001176961"/>
    </source>
</evidence>
<dbReference type="AlphaFoldDB" id="A0AA36M3B8"/>